<dbReference type="Proteomes" id="UP001180973">
    <property type="component" value="Unassembled WGS sequence"/>
</dbReference>
<gene>
    <name evidence="1" type="ORF">RM555_15930</name>
</gene>
<organism evidence="1 2">
    <name type="scientific">Micromonospora reichwaldensis</name>
    <dbReference type="NCBI Taxonomy" id="3075516"/>
    <lineage>
        <taxon>Bacteria</taxon>
        <taxon>Bacillati</taxon>
        <taxon>Actinomycetota</taxon>
        <taxon>Actinomycetes</taxon>
        <taxon>Micromonosporales</taxon>
        <taxon>Micromonosporaceae</taxon>
        <taxon>Micromonospora</taxon>
    </lineage>
</organism>
<evidence type="ECO:0000313" key="2">
    <source>
        <dbReference type="Proteomes" id="UP001180973"/>
    </source>
</evidence>
<reference evidence="1" key="1">
    <citation type="submission" date="2023-09" db="EMBL/GenBank/DDBJ databases">
        <title>30 novel species of actinomycetes from the DSMZ collection.</title>
        <authorList>
            <person name="Nouioui I."/>
        </authorList>
    </citation>
    <scope>NUCLEOTIDE SEQUENCE</scope>
    <source>
        <strain evidence="1">DSM 115977</strain>
    </source>
</reference>
<dbReference type="EMBL" id="JAVRFL010000016">
    <property type="protein sequence ID" value="MDT0530482.1"/>
    <property type="molecule type" value="Genomic_DNA"/>
</dbReference>
<evidence type="ECO:0000313" key="1">
    <source>
        <dbReference type="EMBL" id="MDT0530482.1"/>
    </source>
</evidence>
<comment type="caution">
    <text evidence="1">The sequence shown here is derived from an EMBL/GenBank/DDBJ whole genome shotgun (WGS) entry which is preliminary data.</text>
</comment>
<accession>A0ABU2WZM7</accession>
<protein>
    <submittedName>
        <fullName evidence="1">Uncharacterized protein</fullName>
    </submittedName>
</protein>
<name>A0ABU2WZM7_9ACTN</name>
<keyword evidence="2" id="KW-1185">Reference proteome</keyword>
<sequence length="152" mass="17016">MVTEHRLAMTLIAAVHRCQLSIAEYGRHIWLKYDFGANAEHLPYLTTEVETERSSVDIRSCLQASSAADADLPNVFVVRLVLTFEADEARVESFVEAHLEDQLGRFGPGSHVLYERRSEGLGFDEAMTVAASHVDALYDTDDYPLRLGMTAR</sequence>
<proteinExistence type="predicted"/>
<dbReference type="RefSeq" id="WP_311412468.1">
    <property type="nucleotide sequence ID" value="NZ_JAVRFL010000016.1"/>
</dbReference>